<dbReference type="GO" id="GO:0005634">
    <property type="term" value="C:nucleus"/>
    <property type="evidence" value="ECO:0007669"/>
    <property type="project" value="TreeGrafter"/>
</dbReference>
<evidence type="ECO:0000313" key="3">
    <source>
        <dbReference type="Proteomes" id="UP000541610"/>
    </source>
</evidence>
<dbReference type="GO" id="GO:0048471">
    <property type="term" value="C:perinuclear region of cytoplasm"/>
    <property type="evidence" value="ECO:0007669"/>
    <property type="project" value="TreeGrafter"/>
</dbReference>
<dbReference type="InterPro" id="IPR032675">
    <property type="entry name" value="LRR_dom_sf"/>
</dbReference>
<protein>
    <recommendedName>
        <fullName evidence="4">RNI-like protein</fullName>
    </recommendedName>
</protein>
<dbReference type="SUPFAM" id="SSF52047">
    <property type="entry name" value="RNI-like"/>
    <property type="match status" value="1"/>
</dbReference>
<comment type="caution">
    <text evidence="2">The sequence shown here is derived from an EMBL/GenBank/DDBJ whole genome shotgun (WGS) entry which is preliminary data.</text>
</comment>
<dbReference type="EMBL" id="JABANP010000005">
    <property type="protein sequence ID" value="KAF4697072.1"/>
    <property type="molecule type" value="Genomic_DNA"/>
</dbReference>
<gene>
    <name evidence="2" type="ORF">FOZ60_011747</name>
</gene>
<dbReference type="AlphaFoldDB" id="A0A7J6PM29"/>
<accession>A0A7J6PM29</accession>
<dbReference type="InterPro" id="IPR027038">
    <property type="entry name" value="RanGap"/>
</dbReference>
<evidence type="ECO:0000256" key="1">
    <source>
        <dbReference type="SAM" id="Phobius"/>
    </source>
</evidence>
<dbReference type="GO" id="GO:0006913">
    <property type="term" value="P:nucleocytoplasmic transport"/>
    <property type="evidence" value="ECO:0007669"/>
    <property type="project" value="TreeGrafter"/>
</dbReference>
<feature type="transmembrane region" description="Helical" evidence="1">
    <location>
        <begin position="181"/>
        <end position="197"/>
    </location>
</feature>
<dbReference type="GO" id="GO:0031267">
    <property type="term" value="F:small GTPase binding"/>
    <property type="evidence" value="ECO:0007669"/>
    <property type="project" value="TreeGrafter"/>
</dbReference>
<sequence>MSSIGGEAEIINARVSERMSGVASTELDISNPMADDADALVDSGLRLPMGNQRWPPYHHSLVSSDLLYSFACAMYDSAQIENDVMGEILGLEESGEGVGGGAELDMNESCSTHSVSQEDDDAQYAYDDDDEDPLPAGQRRVSAASLDSVDTARASSAQGQRFSLVRGFNQYPLDAGTGRRGILGLPICLFSDIIIFIRWPFSIIQHSYFADYERMRSIVFSLLATPLMFASQIVVMIRYVSSSTTGGQADDGSRAPLPLILWGGAGMTLVYVAANLLSLRYIQNTEGTSLKETMAEVCTLSINPNVPPFVRALRSHPCIDYRYVGRLNEVQVRQIGEFFERNTTLAQIRFSEDNRISSASAELLANAVWENVKHNIDVGAPELSTLKRVNTINIIDILSSTEAVLSPDPVRIPLQMLPEEEAKSISMEDISCFEGCPFAATAWKLEDPSVRVMFDSSGIFALTLMRRNAQLLEVDIASNQLTDACVDSLLDLLVACERLQYLDISANYFTYRGIASLADSIATHGRLRSVRVSHVLLDLDYLRRRPALDLSIGAVYHGAIKRHSIIVVTLLSQSAYYVDALLEYGLALVRMIASDYSLARDWFRSQPMVIQYHALQRVMKDLGHCDADEPRSLLDLKEEIALARNPPKRIRPAKLYEQQLSRAVLCASDAMIIASCISNCNTGLTRLSLRGQSIGVQGAVAIIDAVTYVGGVETLDIAFNEISTADEDMQDSVHLPSLEPAAAAASTAVRGSPTGSAVTDALIDALVSTGSLKMIDITGNLAFYQYIDEINRTAHAGGITKVTVR</sequence>
<proteinExistence type="predicted"/>
<feature type="transmembrane region" description="Helical" evidence="1">
    <location>
        <begin position="218"/>
        <end position="239"/>
    </location>
</feature>
<feature type="transmembrane region" description="Helical" evidence="1">
    <location>
        <begin position="259"/>
        <end position="282"/>
    </location>
</feature>
<dbReference type="OrthoDB" id="10324277at2759"/>
<dbReference type="Proteomes" id="UP000541610">
    <property type="component" value="Unassembled WGS sequence"/>
</dbReference>
<name>A0A7J6PM29_PEROL</name>
<dbReference type="GO" id="GO:0005096">
    <property type="term" value="F:GTPase activator activity"/>
    <property type="evidence" value="ECO:0007669"/>
    <property type="project" value="InterPro"/>
</dbReference>
<dbReference type="GO" id="GO:0005829">
    <property type="term" value="C:cytosol"/>
    <property type="evidence" value="ECO:0007669"/>
    <property type="project" value="TreeGrafter"/>
</dbReference>
<evidence type="ECO:0008006" key="4">
    <source>
        <dbReference type="Google" id="ProtNLM"/>
    </source>
</evidence>
<keyword evidence="1" id="KW-0812">Transmembrane</keyword>
<organism evidence="2 3">
    <name type="scientific">Perkinsus olseni</name>
    <name type="common">Perkinsus atlanticus</name>
    <dbReference type="NCBI Taxonomy" id="32597"/>
    <lineage>
        <taxon>Eukaryota</taxon>
        <taxon>Sar</taxon>
        <taxon>Alveolata</taxon>
        <taxon>Perkinsozoa</taxon>
        <taxon>Perkinsea</taxon>
        <taxon>Perkinsida</taxon>
        <taxon>Perkinsidae</taxon>
        <taxon>Perkinsus</taxon>
    </lineage>
</organism>
<dbReference type="Gene3D" id="3.80.10.10">
    <property type="entry name" value="Ribonuclease Inhibitor"/>
    <property type="match status" value="2"/>
</dbReference>
<dbReference type="PANTHER" id="PTHR24113">
    <property type="entry name" value="RAN GTPASE-ACTIVATING PROTEIN 1"/>
    <property type="match status" value="1"/>
</dbReference>
<dbReference type="PANTHER" id="PTHR24113:SF15">
    <property type="entry name" value="NACHT DOMAIN-CONTAINING PROTEIN"/>
    <property type="match status" value="1"/>
</dbReference>
<evidence type="ECO:0000313" key="2">
    <source>
        <dbReference type="EMBL" id="KAF4697072.1"/>
    </source>
</evidence>
<keyword evidence="1" id="KW-1133">Transmembrane helix</keyword>
<keyword evidence="1" id="KW-0472">Membrane</keyword>
<reference evidence="2 3" key="1">
    <citation type="submission" date="2020-04" db="EMBL/GenBank/DDBJ databases">
        <title>Perkinsus olseni comparative genomics.</title>
        <authorList>
            <person name="Bogema D.R."/>
        </authorList>
    </citation>
    <scope>NUCLEOTIDE SEQUENCE [LARGE SCALE GENOMIC DNA]</scope>
    <source>
        <strain evidence="2">00978-12</strain>
    </source>
</reference>